<accession>A0A6N6W5Z7</accession>
<dbReference type="Proteomes" id="UP000463700">
    <property type="component" value="Unassembled WGS sequence"/>
</dbReference>
<gene>
    <name evidence="2" type="ORF">FSO04_30810</name>
</gene>
<comment type="caution">
    <text evidence="2">The sequence shown here is derived from an EMBL/GenBank/DDBJ whole genome shotgun (WGS) entry which is preliminary data.</text>
</comment>
<reference evidence="2 3" key="1">
    <citation type="journal article" date="2020" name="Int. J. Syst. Evol. Microbiol.">
        <title>Paraburkholderia madseniana sp. nov., a phenolic acid-degrading bacterium isolated from acidic forest soil.</title>
        <authorList>
            <person name="Wilhelm R.C."/>
            <person name="Murphy S.J.L."/>
            <person name="Feriancek N.M."/>
            <person name="Karasz D.C."/>
            <person name="DeRito C.M."/>
            <person name="Newman J.D."/>
            <person name="Buckley D.H."/>
        </authorList>
    </citation>
    <scope>NUCLEOTIDE SEQUENCE [LARGE SCALE GENOMIC DNA]</scope>
    <source>
        <strain evidence="2 3">RP11</strain>
    </source>
</reference>
<dbReference type="OrthoDB" id="9130069at2"/>
<keyword evidence="1" id="KW-0812">Transmembrane</keyword>
<proteinExistence type="predicted"/>
<name>A0A6N6W5Z7_9BURK</name>
<keyword evidence="1" id="KW-0472">Membrane</keyword>
<evidence type="ECO:0000313" key="2">
    <source>
        <dbReference type="EMBL" id="KAE8756097.1"/>
    </source>
</evidence>
<dbReference type="PROSITE" id="PS51257">
    <property type="entry name" value="PROKAR_LIPOPROTEIN"/>
    <property type="match status" value="1"/>
</dbReference>
<keyword evidence="1" id="KW-1133">Transmembrane helix</keyword>
<dbReference type="RefSeq" id="WP_154565389.1">
    <property type="nucleotide sequence ID" value="NZ_VOSW01000071.1"/>
</dbReference>
<evidence type="ECO:0000256" key="1">
    <source>
        <dbReference type="SAM" id="Phobius"/>
    </source>
</evidence>
<sequence>MGHLSGKFLFAAAFFAGACIGWFIRFPPADSSSAASWAQAVGTVAAVIGAFGVARYQIQAERNRLARIAIADQARELLGLQQLAAELAQIRVLSNFEKSNRVETTIYPDAAAEFRYIADMLAAFPTVAVTALGKMEEVLYLRRIAIGASRIFAGDPDLTGDAFVLKHRKIFEKYRGDSLRISIALAEQIEEVAPGEFTSQIRRHL</sequence>
<dbReference type="AlphaFoldDB" id="A0A6N6W5Z7"/>
<protein>
    <submittedName>
        <fullName evidence="2">Uncharacterized protein</fullName>
    </submittedName>
</protein>
<feature type="transmembrane region" description="Helical" evidence="1">
    <location>
        <begin position="7"/>
        <end position="24"/>
    </location>
</feature>
<feature type="transmembrane region" description="Helical" evidence="1">
    <location>
        <begin position="36"/>
        <end position="54"/>
    </location>
</feature>
<evidence type="ECO:0000313" key="3">
    <source>
        <dbReference type="Proteomes" id="UP000463700"/>
    </source>
</evidence>
<dbReference type="EMBL" id="VOSW01000071">
    <property type="protein sequence ID" value="KAE8756097.1"/>
    <property type="molecule type" value="Genomic_DNA"/>
</dbReference>
<organism evidence="2 3">
    <name type="scientific">Paraburkholderia madseniana</name>
    <dbReference type="NCBI Taxonomy" id="2599607"/>
    <lineage>
        <taxon>Bacteria</taxon>
        <taxon>Pseudomonadati</taxon>
        <taxon>Pseudomonadota</taxon>
        <taxon>Betaproteobacteria</taxon>
        <taxon>Burkholderiales</taxon>
        <taxon>Burkholderiaceae</taxon>
        <taxon>Paraburkholderia</taxon>
    </lineage>
</organism>